<keyword evidence="2" id="KW-1185">Reference proteome</keyword>
<sequence>MVTREAQAACKARNHAAVEQQTDFLGAKSLSFSQTSQKGR</sequence>
<name>A0A328TLT6_9GAMM</name>
<reference evidence="1" key="1">
    <citation type="submission" date="2018-04" db="EMBL/GenBank/DDBJ databases">
        <title>Genomes of the Obligate Erwinia dacicola and Facultative Enterobacter sp. OLF Endosymbionts of the Olive Fruit fly, Bactrocera oleae.</title>
        <authorList>
            <person name="Estes A.M."/>
            <person name="Hearn D.J."/>
            <person name="Agarwal S."/>
            <person name="Pierson E.A."/>
            <person name="Dunning-Hotopp J.C."/>
        </authorList>
    </citation>
    <scope>NUCLEOTIDE SEQUENCE [LARGE SCALE GENOMIC DNA]</scope>
    <source>
        <strain evidence="1">Oroville</strain>
    </source>
</reference>
<dbReference type="Proteomes" id="UP000244334">
    <property type="component" value="Unassembled WGS sequence"/>
</dbReference>
<organism evidence="1 2">
    <name type="scientific">Candidatus Erwinia dacicola</name>
    <dbReference type="NCBI Taxonomy" id="252393"/>
    <lineage>
        <taxon>Bacteria</taxon>
        <taxon>Pseudomonadati</taxon>
        <taxon>Pseudomonadota</taxon>
        <taxon>Gammaproteobacteria</taxon>
        <taxon>Enterobacterales</taxon>
        <taxon>Erwiniaceae</taxon>
        <taxon>Erwinia</taxon>
    </lineage>
</organism>
<comment type="caution">
    <text evidence="1">The sequence shown here is derived from an EMBL/GenBank/DDBJ whole genome shotgun (WGS) entry which is preliminary data.</text>
</comment>
<protein>
    <submittedName>
        <fullName evidence="1">Uncharacterized protein</fullName>
    </submittedName>
</protein>
<gene>
    <name evidence="1" type="ORF">ACZ87_02812</name>
</gene>
<accession>A0A328TLT6</accession>
<evidence type="ECO:0000313" key="1">
    <source>
        <dbReference type="EMBL" id="RAP70383.1"/>
    </source>
</evidence>
<dbReference type="EMBL" id="LJAM02000365">
    <property type="protein sequence ID" value="RAP70383.1"/>
    <property type="molecule type" value="Genomic_DNA"/>
</dbReference>
<dbReference type="AlphaFoldDB" id="A0A328TLT6"/>
<proteinExistence type="predicted"/>
<evidence type="ECO:0000313" key="2">
    <source>
        <dbReference type="Proteomes" id="UP000244334"/>
    </source>
</evidence>